<dbReference type="EMBL" id="FMSV02000182">
    <property type="protein sequence ID" value="SEH05290.1"/>
    <property type="molecule type" value="Genomic_DNA"/>
</dbReference>
<reference evidence="1 2" key="1">
    <citation type="submission" date="2016-10" db="EMBL/GenBank/DDBJ databases">
        <authorList>
            <person name="de Groot N.N."/>
        </authorList>
    </citation>
    <scope>NUCLEOTIDE SEQUENCE [LARGE SCALE GENOMIC DNA]</scope>
    <source>
        <strain evidence="1">MBHS1</strain>
    </source>
</reference>
<keyword evidence="2" id="KW-1185">Reference proteome</keyword>
<gene>
    <name evidence="1" type="ORF">MBHS_01143</name>
</gene>
<accession>A0A1H6F582</accession>
<evidence type="ECO:0000313" key="1">
    <source>
        <dbReference type="EMBL" id="SEH05290.1"/>
    </source>
</evidence>
<proteinExistence type="predicted"/>
<sequence length="94" mass="11101">MQTRKQLIHGIIHLHFCGINQRAVFALLIDQRKTKAFKQLCHIPCIIRRIRQRRRVIDKIPALRVIAIANDQRITVLRVDGGHQQHKTQKNIHF</sequence>
<name>A0A1H6F582_9GAMM</name>
<dbReference type="AlphaFoldDB" id="A0A1H6F582"/>
<protein>
    <submittedName>
        <fullName evidence="1">Uncharacterized protein</fullName>
    </submittedName>
</protein>
<evidence type="ECO:0000313" key="2">
    <source>
        <dbReference type="Proteomes" id="UP000236724"/>
    </source>
</evidence>
<organism evidence="1 2">
    <name type="scientific">Candidatus Venteria ishoeyi</name>
    <dbReference type="NCBI Taxonomy" id="1899563"/>
    <lineage>
        <taxon>Bacteria</taxon>
        <taxon>Pseudomonadati</taxon>
        <taxon>Pseudomonadota</taxon>
        <taxon>Gammaproteobacteria</taxon>
        <taxon>Thiotrichales</taxon>
        <taxon>Thiotrichaceae</taxon>
        <taxon>Venteria</taxon>
    </lineage>
</organism>
<dbReference type="Proteomes" id="UP000236724">
    <property type="component" value="Unassembled WGS sequence"/>
</dbReference>